<name>A0A2M8C6F7_9BACT</name>
<dbReference type="InterPro" id="IPR011042">
    <property type="entry name" value="6-blade_b-propeller_TolB-like"/>
</dbReference>
<accession>A0A2M8C6F7</accession>
<reference evidence="3" key="1">
    <citation type="submission" date="2017-09" db="EMBL/GenBank/DDBJ databases">
        <title>Depth-based differentiation of microbial function through sediment-hosted aquifers and enrichment of novel symbionts in the deep terrestrial subsurface.</title>
        <authorList>
            <person name="Probst A.J."/>
            <person name="Ladd B."/>
            <person name="Jarett J.K."/>
            <person name="Geller-Mcgrath D.E."/>
            <person name="Sieber C.M.K."/>
            <person name="Emerson J.B."/>
            <person name="Anantharaman K."/>
            <person name="Thomas B.C."/>
            <person name="Malmstrom R."/>
            <person name="Stieglmeier M."/>
            <person name="Klingl A."/>
            <person name="Woyke T."/>
            <person name="Ryan C.M."/>
            <person name="Banfield J.F."/>
        </authorList>
    </citation>
    <scope>NUCLEOTIDE SEQUENCE [LARGE SCALE GENOMIC DNA]</scope>
</reference>
<dbReference type="EMBL" id="PFTZ01000014">
    <property type="protein sequence ID" value="PJB51893.1"/>
    <property type="molecule type" value="Genomic_DNA"/>
</dbReference>
<feature type="transmembrane region" description="Helical" evidence="1">
    <location>
        <begin position="5"/>
        <end position="26"/>
    </location>
</feature>
<dbReference type="AlphaFoldDB" id="A0A2M8C6F7"/>
<dbReference type="Proteomes" id="UP000229421">
    <property type="component" value="Unassembled WGS sequence"/>
</dbReference>
<gene>
    <name evidence="2" type="ORF">CO101_00410</name>
</gene>
<proteinExistence type="predicted"/>
<evidence type="ECO:0000313" key="2">
    <source>
        <dbReference type="EMBL" id="PJB51893.1"/>
    </source>
</evidence>
<evidence type="ECO:0008006" key="4">
    <source>
        <dbReference type="Google" id="ProtNLM"/>
    </source>
</evidence>
<dbReference type="SUPFAM" id="SSF69304">
    <property type="entry name" value="Tricorn protease N-terminal domain"/>
    <property type="match status" value="1"/>
</dbReference>
<protein>
    <recommendedName>
        <fullName evidence="4">Dipeptidylpeptidase IV N-terminal domain-containing protein</fullName>
    </recommendedName>
</protein>
<keyword evidence="1" id="KW-1133">Transmembrane helix</keyword>
<dbReference type="Gene3D" id="2.120.10.30">
    <property type="entry name" value="TolB, C-terminal domain"/>
    <property type="match status" value="1"/>
</dbReference>
<keyword evidence="1" id="KW-0472">Membrane</keyword>
<comment type="caution">
    <text evidence="2">The sequence shown here is derived from an EMBL/GenBank/DDBJ whole genome shotgun (WGS) entry which is preliminary data.</text>
</comment>
<evidence type="ECO:0000313" key="3">
    <source>
        <dbReference type="Proteomes" id="UP000229421"/>
    </source>
</evidence>
<keyword evidence="1" id="KW-0812">Transmembrane</keyword>
<sequence>MKRKILYILGAVLTISLIVGTVYYYLLTRKNSVSNNNIDATNVIINNTKLINASIAQVFDDNARYPSIEIDPVNNPIIYYYNEQNISSIFERKLTNDSVKQTLAEYEGLDNISWSYDHSKAIINVVYDKQNFKDNDNILSFDGAQDGFIYYWIYDIKNKKLSKLAENISSPIWSPYENKIIYLEQDTESRQLKIIDLTNNSVKTVLNITGDDLIKYDFLTKNKIYYQPQPFGIEGEDVLENSLYIINLDSMEKTQTDIAMIGQIVPAHKNGLFAIKSEINHQKIIVIYNENAQKITEFILDSSIYNTTWSPDANYFYTANIQSTGNDIFYQINIKTGEIKKLDYSTQEQINESLNLIALPDNHSLLFTVGPLLYKLIF</sequence>
<evidence type="ECO:0000256" key="1">
    <source>
        <dbReference type="SAM" id="Phobius"/>
    </source>
</evidence>
<organism evidence="2 3">
    <name type="scientific">Candidatus Berkelbacteria bacterium CG_4_9_14_3_um_filter_39_23</name>
    <dbReference type="NCBI Taxonomy" id="1974508"/>
    <lineage>
        <taxon>Bacteria</taxon>
        <taxon>Candidatus Berkelbacteria</taxon>
    </lineage>
</organism>